<evidence type="ECO:0000313" key="4">
    <source>
        <dbReference type="Proteomes" id="UP001153555"/>
    </source>
</evidence>
<dbReference type="PANTHER" id="PTHR31988:SF15">
    <property type="entry name" value="ESTERASE, PUTATIVE (DUF303)-RELATED"/>
    <property type="match status" value="1"/>
</dbReference>
<dbReference type="EMBL" id="CACSLK010015718">
    <property type="protein sequence ID" value="CAA0817283.1"/>
    <property type="molecule type" value="Genomic_DNA"/>
</dbReference>
<keyword evidence="4" id="KW-1185">Reference proteome</keyword>
<dbReference type="Pfam" id="PF03629">
    <property type="entry name" value="SASA"/>
    <property type="match status" value="1"/>
</dbReference>
<dbReference type="InterPro" id="IPR036514">
    <property type="entry name" value="SGNH_hydro_sf"/>
</dbReference>
<dbReference type="GO" id="GO:0016787">
    <property type="term" value="F:hydrolase activity"/>
    <property type="evidence" value="ECO:0007669"/>
    <property type="project" value="UniProtKB-KW"/>
</dbReference>
<sequence>MTKRGAARRHSRGRGMTHVVASAGHRDTCEVAYFSAWSQVCRNLGDTAHVSTRAGVRSLGHDRARDTPSIAKGTKCSNMIENSSGSLEIARFFNSLRADLEMPQLPIIQVALASGNFNQTAPADLQTVRSAQLDLGMAGVRCVDAMGFALESDNTHLTTAAQVKLGQLLADAFLQP</sequence>
<dbReference type="InterPro" id="IPR005181">
    <property type="entry name" value="SASA"/>
</dbReference>
<organism evidence="3 4">
    <name type="scientific">Striga hermonthica</name>
    <name type="common">Purple witchweed</name>
    <name type="synonym">Buchnera hermonthica</name>
    <dbReference type="NCBI Taxonomy" id="68872"/>
    <lineage>
        <taxon>Eukaryota</taxon>
        <taxon>Viridiplantae</taxon>
        <taxon>Streptophyta</taxon>
        <taxon>Embryophyta</taxon>
        <taxon>Tracheophyta</taxon>
        <taxon>Spermatophyta</taxon>
        <taxon>Magnoliopsida</taxon>
        <taxon>eudicotyledons</taxon>
        <taxon>Gunneridae</taxon>
        <taxon>Pentapetalae</taxon>
        <taxon>asterids</taxon>
        <taxon>lamiids</taxon>
        <taxon>Lamiales</taxon>
        <taxon>Orobanchaceae</taxon>
        <taxon>Buchnereae</taxon>
        <taxon>Striga</taxon>
    </lineage>
</organism>
<dbReference type="OrthoDB" id="42638at2759"/>
<dbReference type="Proteomes" id="UP001153555">
    <property type="component" value="Unassembled WGS sequence"/>
</dbReference>
<gene>
    <name evidence="3" type="ORF">SHERM_16950</name>
</gene>
<feature type="domain" description="Sialate O-acetylesterase" evidence="2">
    <location>
        <begin position="88"/>
        <end position="175"/>
    </location>
</feature>
<dbReference type="SUPFAM" id="SSF52266">
    <property type="entry name" value="SGNH hydrolase"/>
    <property type="match status" value="1"/>
</dbReference>
<name>A0A9N7R919_STRHE</name>
<dbReference type="PANTHER" id="PTHR31988">
    <property type="entry name" value="ESTERASE, PUTATIVE (DUF303)-RELATED"/>
    <property type="match status" value="1"/>
</dbReference>
<reference evidence="3" key="1">
    <citation type="submission" date="2019-12" db="EMBL/GenBank/DDBJ databases">
        <authorList>
            <person name="Scholes J."/>
        </authorList>
    </citation>
    <scope>NUCLEOTIDE SEQUENCE</scope>
</reference>
<accession>A0A9N7R919</accession>
<dbReference type="AlphaFoldDB" id="A0A9N7R919"/>
<dbReference type="Gene3D" id="3.40.50.1110">
    <property type="entry name" value="SGNH hydrolase"/>
    <property type="match status" value="1"/>
</dbReference>
<proteinExistence type="predicted"/>
<evidence type="ECO:0000256" key="1">
    <source>
        <dbReference type="ARBA" id="ARBA00022801"/>
    </source>
</evidence>
<evidence type="ECO:0000313" key="3">
    <source>
        <dbReference type="EMBL" id="CAA0817283.1"/>
    </source>
</evidence>
<evidence type="ECO:0000259" key="2">
    <source>
        <dbReference type="Pfam" id="PF03629"/>
    </source>
</evidence>
<comment type="caution">
    <text evidence="3">The sequence shown here is derived from an EMBL/GenBank/DDBJ whole genome shotgun (WGS) entry which is preliminary data.</text>
</comment>
<dbReference type="InterPro" id="IPR052940">
    <property type="entry name" value="Carb_Esterase_6"/>
</dbReference>
<keyword evidence="1" id="KW-0378">Hydrolase</keyword>
<protein>
    <recommendedName>
        <fullName evidence="2">Sialate O-acetylesterase domain-containing protein</fullName>
    </recommendedName>
</protein>